<dbReference type="Gene3D" id="2.60.40.1470">
    <property type="entry name" value="ApaG domain"/>
    <property type="match status" value="1"/>
</dbReference>
<dbReference type="EMBL" id="AP006499">
    <property type="protein sequence ID" value="BAM82193.1"/>
    <property type="molecule type" value="Genomic_DNA"/>
</dbReference>
<dbReference type="Proteomes" id="UP000007014">
    <property type="component" value="Chromosome 17"/>
</dbReference>
<evidence type="ECO:0000259" key="2">
    <source>
        <dbReference type="PROSITE" id="PS51087"/>
    </source>
</evidence>
<dbReference type="PANTHER" id="PTHR14289">
    <property type="entry name" value="F-BOX ONLY PROTEIN 3"/>
    <property type="match status" value="1"/>
</dbReference>
<accession>M1VKU3</accession>
<sequence length="310" mass="34774">MASRLLTGRIRCPSHPYSASSTWNASPRRSTASVLYRALQRSLRDYAREWTRVESSRSVLPSAFHAREWSIFCGTLGPALNELARVVPGKAPRDPWQLAAALRRSVRERSFTEQQPSERELELGFGLLRVLQSRVVALKRLVYEPHSSCLTAGVRVQVDSLFLGREQRGVGLDGLRDMYHFTYFVRIENHGPAPVLLLGRHWDINDLEGQLQTVRGLGVVGQTPTLQVGDSYEYRSQCVLAAPLGVMRGFYRMFQMPKGDEVAVEIKPFGLIASTLHKEPQEEQVPADGSVQTASSYARRARVHPARPPL</sequence>
<dbReference type="AlphaFoldDB" id="M1VKU3"/>
<dbReference type="Pfam" id="PF04379">
    <property type="entry name" value="DUF525"/>
    <property type="match status" value="1"/>
</dbReference>
<dbReference type="eggNOG" id="KOG4408">
    <property type="taxonomic scope" value="Eukaryota"/>
</dbReference>
<dbReference type="GO" id="GO:0070987">
    <property type="term" value="P:error-free translesion synthesis"/>
    <property type="evidence" value="ECO:0007669"/>
    <property type="project" value="TreeGrafter"/>
</dbReference>
<dbReference type="GeneID" id="16996280"/>
<protein>
    <recommendedName>
        <fullName evidence="2">ApaG domain-containing protein</fullName>
    </recommendedName>
</protein>
<organism evidence="3 4">
    <name type="scientific">Cyanidioschyzon merolae (strain NIES-3377 / 10D)</name>
    <name type="common">Unicellular red alga</name>
    <dbReference type="NCBI Taxonomy" id="280699"/>
    <lineage>
        <taxon>Eukaryota</taxon>
        <taxon>Rhodophyta</taxon>
        <taxon>Bangiophyceae</taxon>
        <taxon>Cyanidiales</taxon>
        <taxon>Cyanidiaceae</taxon>
        <taxon>Cyanidioschyzon</taxon>
    </lineage>
</organism>
<dbReference type="HOGENOM" id="CLU_898220_0_0_1"/>
<dbReference type="PANTHER" id="PTHR14289:SF16">
    <property type="entry name" value="POLYMERASE DELTA-INTERACTING PROTEIN 2"/>
    <property type="match status" value="1"/>
</dbReference>
<gene>
    <name evidence="3" type="ORF">CYME_CMQ330C</name>
</gene>
<dbReference type="InterPro" id="IPR036767">
    <property type="entry name" value="ApaG_sf"/>
</dbReference>
<dbReference type="InterPro" id="IPR007474">
    <property type="entry name" value="ApaG_domain"/>
</dbReference>
<feature type="region of interest" description="Disordered" evidence="1">
    <location>
        <begin position="278"/>
        <end position="310"/>
    </location>
</feature>
<dbReference type="STRING" id="280699.M1VKU3"/>
<dbReference type="PROSITE" id="PS51087">
    <property type="entry name" value="APAG"/>
    <property type="match status" value="1"/>
</dbReference>
<dbReference type="NCBIfam" id="NF003967">
    <property type="entry name" value="PRK05461.1"/>
    <property type="match status" value="1"/>
</dbReference>
<evidence type="ECO:0000313" key="4">
    <source>
        <dbReference type="Proteomes" id="UP000007014"/>
    </source>
</evidence>
<dbReference type="RefSeq" id="XP_005538229.1">
    <property type="nucleotide sequence ID" value="XM_005538172.1"/>
</dbReference>
<dbReference type="Gramene" id="CMQ330CT">
    <property type="protein sequence ID" value="CMQ330CT"/>
    <property type="gene ID" value="CMQ330C"/>
</dbReference>
<proteinExistence type="predicted"/>
<feature type="domain" description="ApaG" evidence="2">
    <location>
        <begin position="148"/>
        <end position="278"/>
    </location>
</feature>
<dbReference type="KEGG" id="cme:CYME_CMQ330C"/>
<keyword evidence="4" id="KW-1185">Reference proteome</keyword>
<reference evidence="3 4" key="1">
    <citation type="journal article" date="2004" name="Nature">
        <title>Genome sequence of the ultrasmall unicellular red alga Cyanidioschyzon merolae 10D.</title>
        <authorList>
            <person name="Matsuzaki M."/>
            <person name="Misumi O."/>
            <person name="Shin-i T."/>
            <person name="Maruyama S."/>
            <person name="Takahara M."/>
            <person name="Miyagishima S."/>
            <person name="Mori T."/>
            <person name="Nishida K."/>
            <person name="Yagisawa F."/>
            <person name="Nishida K."/>
            <person name="Yoshida Y."/>
            <person name="Nishimura Y."/>
            <person name="Nakao S."/>
            <person name="Kobayashi T."/>
            <person name="Momoyama Y."/>
            <person name="Higashiyama T."/>
            <person name="Minoda A."/>
            <person name="Sano M."/>
            <person name="Nomoto H."/>
            <person name="Oishi K."/>
            <person name="Hayashi H."/>
            <person name="Ohta F."/>
            <person name="Nishizaka S."/>
            <person name="Haga S."/>
            <person name="Miura S."/>
            <person name="Morishita T."/>
            <person name="Kabeya Y."/>
            <person name="Terasawa K."/>
            <person name="Suzuki Y."/>
            <person name="Ishii Y."/>
            <person name="Asakawa S."/>
            <person name="Takano H."/>
            <person name="Ohta N."/>
            <person name="Kuroiwa H."/>
            <person name="Tanaka K."/>
            <person name="Shimizu N."/>
            <person name="Sugano S."/>
            <person name="Sato N."/>
            <person name="Nozaki H."/>
            <person name="Ogasawara N."/>
            <person name="Kohara Y."/>
            <person name="Kuroiwa T."/>
        </authorList>
    </citation>
    <scope>NUCLEOTIDE SEQUENCE [LARGE SCALE GENOMIC DNA]</scope>
    <source>
        <strain evidence="3 4">10D</strain>
    </source>
</reference>
<name>M1VKU3_CYAM1</name>
<dbReference type="GO" id="GO:0005634">
    <property type="term" value="C:nucleus"/>
    <property type="evidence" value="ECO:0007669"/>
    <property type="project" value="TreeGrafter"/>
</dbReference>
<dbReference type="OrthoDB" id="2305498at2759"/>
<evidence type="ECO:0000313" key="3">
    <source>
        <dbReference type="EMBL" id="BAM82193.1"/>
    </source>
</evidence>
<dbReference type="GO" id="GO:0042645">
    <property type="term" value="C:mitochondrial nucleoid"/>
    <property type="evidence" value="ECO:0007669"/>
    <property type="project" value="TreeGrafter"/>
</dbReference>
<evidence type="ECO:0000256" key="1">
    <source>
        <dbReference type="SAM" id="MobiDB-lite"/>
    </source>
</evidence>
<feature type="compositionally biased region" description="Basic residues" evidence="1">
    <location>
        <begin position="299"/>
        <end position="310"/>
    </location>
</feature>
<reference evidence="3 4" key="2">
    <citation type="journal article" date="2007" name="BMC Biol.">
        <title>A 100%-complete sequence reveals unusually simple genomic features in the hot-spring red alga Cyanidioschyzon merolae.</title>
        <authorList>
            <person name="Nozaki H."/>
            <person name="Takano H."/>
            <person name="Misumi O."/>
            <person name="Terasawa K."/>
            <person name="Matsuzaki M."/>
            <person name="Maruyama S."/>
            <person name="Nishida K."/>
            <person name="Yagisawa F."/>
            <person name="Yoshida Y."/>
            <person name="Fujiwara T."/>
            <person name="Takio S."/>
            <person name="Tamura K."/>
            <person name="Chung S.J."/>
            <person name="Nakamura S."/>
            <person name="Kuroiwa H."/>
            <person name="Tanaka K."/>
            <person name="Sato N."/>
            <person name="Kuroiwa T."/>
        </authorList>
    </citation>
    <scope>NUCLEOTIDE SEQUENCE [LARGE SCALE GENOMIC DNA]</scope>
    <source>
        <strain evidence="3 4">10D</strain>
    </source>
</reference>
<dbReference type="SUPFAM" id="SSF110069">
    <property type="entry name" value="ApaG-like"/>
    <property type="match status" value="1"/>
</dbReference>